<dbReference type="Pfam" id="PF00999">
    <property type="entry name" value="Na_H_Exchanger"/>
    <property type="match status" value="1"/>
</dbReference>
<dbReference type="OrthoDB" id="9778229at2"/>
<feature type="transmembrane region" description="Helical" evidence="5">
    <location>
        <begin position="327"/>
        <end position="347"/>
    </location>
</feature>
<proteinExistence type="predicted"/>
<evidence type="ECO:0000256" key="4">
    <source>
        <dbReference type="ARBA" id="ARBA00023136"/>
    </source>
</evidence>
<comment type="subcellular location">
    <subcellularLocation>
        <location evidence="1">Membrane</location>
        <topology evidence="1">Multi-pass membrane protein</topology>
    </subcellularLocation>
</comment>
<evidence type="ECO:0000313" key="7">
    <source>
        <dbReference type="EMBL" id="SJZ51838.1"/>
    </source>
</evidence>
<feature type="transmembrane region" description="Helical" evidence="5">
    <location>
        <begin position="28"/>
        <end position="46"/>
    </location>
</feature>
<dbReference type="STRING" id="142842.SAMN02745118_01068"/>
<feature type="transmembrane region" description="Helical" evidence="5">
    <location>
        <begin position="114"/>
        <end position="135"/>
    </location>
</feature>
<dbReference type="PANTHER" id="PTHR43021:SF2">
    <property type="entry name" value="CATION_H+ EXCHANGER DOMAIN-CONTAINING PROTEIN"/>
    <property type="match status" value="1"/>
</dbReference>
<dbReference type="GO" id="GO:0016020">
    <property type="term" value="C:membrane"/>
    <property type="evidence" value="ECO:0007669"/>
    <property type="project" value="UniProtKB-SubCell"/>
</dbReference>
<keyword evidence="8" id="KW-1185">Reference proteome</keyword>
<protein>
    <submittedName>
        <fullName evidence="7">Kef-type K+ transport system, membrane component KefB</fullName>
    </submittedName>
</protein>
<dbReference type="InterPro" id="IPR006153">
    <property type="entry name" value="Cation/H_exchanger_TM"/>
</dbReference>
<sequence length="406" mass="42916">MNLLLSFGLMLLCGFVVGNLFKKIGIPTVTGYIITGILFGESILGIQTHEHIKRLAPVTGLGLGVISLTIGEELLIEDLKKAGKSILSISLFQLLITFILVAGGLTLLGVQLPIALILGAIASANAPAETVAVIEEYRAQGPLTSRLLGTLAVGDLFAIMFFGGIMAIVGTLNTGASHSILSSLSEPMIEIIGSIIVGIIVAGILHYFAHHTKLEKDYLLVVLAVLFIDIELANYLHLSSLLINITAGFTLANLFDCRHEIKEVIEVIEVPLFIAFFTLAGAELDFSILSQVGIIGTTYIVARIIGKLLGAWLGAKASNSSRVISRYLGWGLIPQAGVGIGLSIVVSEKFPEIGSVITSIILASVAVNALIGPLAIKSALTKAGEVNEAKECEDYSLDEKADPIHV</sequence>
<dbReference type="Proteomes" id="UP000190625">
    <property type="component" value="Unassembled WGS sequence"/>
</dbReference>
<feature type="transmembrane region" description="Helical" evidence="5">
    <location>
        <begin position="288"/>
        <end position="306"/>
    </location>
</feature>
<reference evidence="8" key="1">
    <citation type="submission" date="2017-02" db="EMBL/GenBank/DDBJ databases">
        <authorList>
            <person name="Varghese N."/>
            <person name="Submissions S."/>
        </authorList>
    </citation>
    <scope>NUCLEOTIDE SEQUENCE [LARGE SCALE GENOMIC DNA]</scope>
    <source>
        <strain evidence="8">ATCC BAA-73</strain>
    </source>
</reference>
<organism evidence="7 8">
    <name type="scientific">Selenihalanaerobacter shriftii</name>
    <dbReference type="NCBI Taxonomy" id="142842"/>
    <lineage>
        <taxon>Bacteria</taxon>
        <taxon>Bacillati</taxon>
        <taxon>Bacillota</taxon>
        <taxon>Clostridia</taxon>
        <taxon>Halanaerobiales</taxon>
        <taxon>Halobacteroidaceae</taxon>
        <taxon>Selenihalanaerobacter</taxon>
    </lineage>
</organism>
<feature type="domain" description="Cation/H+ exchanger transmembrane" evidence="6">
    <location>
        <begin position="14"/>
        <end position="379"/>
    </location>
</feature>
<name>A0A1T4LBC0_9FIRM</name>
<gene>
    <name evidence="7" type="ORF">SAMN02745118_01068</name>
</gene>
<evidence type="ECO:0000313" key="8">
    <source>
        <dbReference type="Proteomes" id="UP000190625"/>
    </source>
</evidence>
<feature type="transmembrane region" description="Helical" evidence="5">
    <location>
        <begin position="86"/>
        <end position="108"/>
    </location>
</feature>
<dbReference type="RefSeq" id="WP_078809564.1">
    <property type="nucleotide sequence ID" value="NZ_FUWM01000008.1"/>
</dbReference>
<dbReference type="PANTHER" id="PTHR43021">
    <property type="entry name" value="NA(+)/H(+) ANTIPORTER-RELATED"/>
    <property type="match status" value="1"/>
</dbReference>
<accession>A0A1T4LBC0</accession>
<dbReference type="Gene3D" id="1.20.1530.20">
    <property type="match status" value="1"/>
</dbReference>
<dbReference type="GO" id="GO:0015297">
    <property type="term" value="F:antiporter activity"/>
    <property type="evidence" value="ECO:0007669"/>
    <property type="project" value="InterPro"/>
</dbReference>
<dbReference type="GO" id="GO:1902600">
    <property type="term" value="P:proton transmembrane transport"/>
    <property type="evidence" value="ECO:0007669"/>
    <property type="project" value="InterPro"/>
</dbReference>
<feature type="transmembrane region" description="Helical" evidence="5">
    <location>
        <begin position="353"/>
        <end position="376"/>
    </location>
</feature>
<evidence type="ECO:0000256" key="3">
    <source>
        <dbReference type="ARBA" id="ARBA00022989"/>
    </source>
</evidence>
<dbReference type="InterPro" id="IPR038770">
    <property type="entry name" value="Na+/solute_symporter_sf"/>
</dbReference>
<keyword evidence="4 5" id="KW-0472">Membrane</keyword>
<evidence type="ECO:0000256" key="5">
    <source>
        <dbReference type="SAM" id="Phobius"/>
    </source>
</evidence>
<keyword evidence="2 5" id="KW-0812">Transmembrane</keyword>
<feature type="transmembrane region" description="Helical" evidence="5">
    <location>
        <begin position="147"/>
        <end position="169"/>
    </location>
</feature>
<feature type="transmembrane region" description="Helical" evidence="5">
    <location>
        <begin position="218"/>
        <end position="235"/>
    </location>
</feature>
<evidence type="ECO:0000256" key="2">
    <source>
        <dbReference type="ARBA" id="ARBA00022692"/>
    </source>
</evidence>
<dbReference type="EMBL" id="FUWM01000008">
    <property type="protein sequence ID" value="SJZ51838.1"/>
    <property type="molecule type" value="Genomic_DNA"/>
</dbReference>
<keyword evidence="3 5" id="KW-1133">Transmembrane helix</keyword>
<dbReference type="AlphaFoldDB" id="A0A1T4LBC0"/>
<evidence type="ECO:0000256" key="1">
    <source>
        <dbReference type="ARBA" id="ARBA00004141"/>
    </source>
</evidence>
<evidence type="ECO:0000259" key="6">
    <source>
        <dbReference type="Pfam" id="PF00999"/>
    </source>
</evidence>
<feature type="transmembrane region" description="Helical" evidence="5">
    <location>
        <begin position="189"/>
        <end position="209"/>
    </location>
</feature>